<keyword evidence="9" id="KW-0175">Coiled coil</keyword>
<keyword evidence="8" id="KW-0902">Two-component regulatory system</keyword>
<keyword evidence="10" id="KW-0472">Membrane</keyword>
<sequence length="424" mass="45978">MGNVRLVNTRGRVKRRGLRWASRREAMFDLALMLGVQATLVVVLWAPLHLHGPEGLLIQSACAFFLLFRRLTPLSVLFVMLASSVGMYFLGRWQPDLMAGMVGDLNQGWIVLAVPFAVYAALAYSPDRRRAWLMIAVIFLVATRPGDPVLLERLVGLVVILGISAALGHYVANLNERVQRAERQQHRLAEEARAEERVRLAAEMHDVVTHRVSLMVLQAGALGVTAKDPATRAAAEDLRAAGCQALEELRDLVGVLRSSPGDMIEDTVPPRAGGEAALPDFTELLSESESVGVPVHLDQRGNPALASPVVARTAFRIVQEALTNVRKHAPGAAARVTMRYEPDRVRLTVRNSMPTQRVDAALTASGSGTGLLGLRQRVELVSGTLHAGATEDGGFQVDATLPAYVPTRDEPSIPPQLPRVRGIA</sequence>
<feature type="coiled-coil region" evidence="9">
    <location>
        <begin position="171"/>
        <end position="198"/>
    </location>
</feature>
<dbReference type="EMBL" id="BAABJP010000031">
    <property type="protein sequence ID" value="GAA5165521.1"/>
    <property type="molecule type" value="Genomic_DNA"/>
</dbReference>
<dbReference type="Pfam" id="PF02518">
    <property type="entry name" value="HATPase_c"/>
    <property type="match status" value="1"/>
</dbReference>
<feature type="transmembrane region" description="Helical" evidence="10">
    <location>
        <begin position="153"/>
        <end position="172"/>
    </location>
</feature>
<feature type="transmembrane region" description="Helical" evidence="10">
    <location>
        <begin position="75"/>
        <end position="93"/>
    </location>
</feature>
<dbReference type="SUPFAM" id="SSF55874">
    <property type="entry name" value="ATPase domain of HSP90 chaperone/DNA topoisomerase II/histidine kinase"/>
    <property type="match status" value="1"/>
</dbReference>
<keyword evidence="4" id="KW-0808">Transferase</keyword>
<comment type="catalytic activity">
    <reaction evidence="1">
        <text>ATP + protein L-histidine = ADP + protein N-phospho-L-histidine.</text>
        <dbReference type="EC" id="2.7.13.3"/>
    </reaction>
</comment>
<feature type="transmembrane region" description="Helical" evidence="10">
    <location>
        <begin position="105"/>
        <end position="124"/>
    </location>
</feature>
<dbReference type="InterPro" id="IPR050482">
    <property type="entry name" value="Sensor_HK_TwoCompSys"/>
</dbReference>
<accession>A0ABP9QPT7</accession>
<evidence type="ECO:0000256" key="7">
    <source>
        <dbReference type="ARBA" id="ARBA00022840"/>
    </source>
</evidence>
<keyword evidence="10" id="KW-0812">Transmembrane</keyword>
<proteinExistence type="predicted"/>
<keyword evidence="3" id="KW-0597">Phosphoprotein</keyword>
<dbReference type="PANTHER" id="PTHR24421:SF10">
    <property type="entry name" value="NITRATE_NITRITE SENSOR PROTEIN NARQ"/>
    <property type="match status" value="1"/>
</dbReference>
<dbReference type="Gene3D" id="3.30.565.10">
    <property type="entry name" value="Histidine kinase-like ATPase, C-terminal domain"/>
    <property type="match status" value="1"/>
</dbReference>
<evidence type="ECO:0000313" key="13">
    <source>
        <dbReference type="EMBL" id="GAA5165521.1"/>
    </source>
</evidence>
<dbReference type="CDD" id="cd16917">
    <property type="entry name" value="HATPase_UhpB-NarQ-NarX-like"/>
    <property type="match status" value="1"/>
</dbReference>
<evidence type="ECO:0000256" key="8">
    <source>
        <dbReference type="ARBA" id="ARBA00023012"/>
    </source>
</evidence>
<keyword evidence="6 13" id="KW-0418">Kinase</keyword>
<dbReference type="InterPro" id="IPR003594">
    <property type="entry name" value="HATPase_dom"/>
</dbReference>
<feature type="transmembrane region" description="Helical" evidence="10">
    <location>
        <begin position="26"/>
        <end position="46"/>
    </location>
</feature>
<dbReference type="Proteomes" id="UP001428817">
    <property type="component" value="Unassembled WGS sequence"/>
</dbReference>
<evidence type="ECO:0000256" key="2">
    <source>
        <dbReference type="ARBA" id="ARBA00012438"/>
    </source>
</evidence>
<name>A0ABP9QPT7_9PSEU</name>
<dbReference type="InterPro" id="IPR036890">
    <property type="entry name" value="HATPase_C_sf"/>
</dbReference>
<keyword evidence="10" id="KW-1133">Transmembrane helix</keyword>
<dbReference type="EC" id="2.7.13.3" evidence="2"/>
<evidence type="ECO:0000256" key="6">
    <source>
        <dbReference type="ARBA" id="ARBA00022777"/>
    </source>
</evidence>
<evidence type="ECO:0000256" key="9">
    <source>
        <dbReference type="SAM" id="Coils"/>
    </source>
</evidence>
<evidence type="ECO:0000256" key="5">
    <source>
        <dbReference type="ARBA" id="ARBA00022741"/>
    </source>
</evidence>
<evidence type="ECO:0000256" key="1">
    <source>
        <dbReference type="ARBA" id="ARBA00000085"/>
    </source>
</evidence>
<dbReference type="Gene3D" id="1.20.5.1930">
    <property type="match status" value="1"/>
</dbReference>
<evidence type="ECO:0000259" key="11">
    <source>
        <dbReference type="Pfam" id="PF02518"/>
    </source>
</evidence>
<comment type="caution">
    <text evidence="13">The sequence shown here is derived from an EMBL/GenBank/DDBJ whole genome shotgun (WGS) entry which is preliminary data.</text>
</comment>
<evidence type="ECO:0000256" key="4">
    <source>
        <dbReference type="ARBA" id="ARBA00022679"/>
    </source>
</evidence>
<protein>
    <recommendedName>
        <fullName evidence="2">histidine kinase</fullName>
        <ecNumber evidence="2">2.7.13.3</ecNumber>
    </recommendedName>
</protein>
<keyword evidence="14" id="KW-1185">Reference proteome</keyword>
<gene>
    <name evidence="13" type="ORF">GCM10023321_55620</name>
</gene>
<dbReference type="InterPro" id="IPR011712">
    <property type="entry name" value="Sig_transdc_His_kin_sub3_dim/P"/>
</dbReference>
<dbReference type="Pfam" id="PF07730">
    <property type="entry name" value="HisKA_3"/>
    <property type="match status" value="1"/>
</dbReference>
<dbReference type="PANTHER" id="PTHR24421">
    <property type="entry name" value="NITRATE/NITRITE SENSOR PROTEIN NARX-RELATED"/>
    <property type="match status" value="1"/>
</dbReference>
<feature type="domain" description="Signal transduction histidine kinase subgroup 3 dimerisation and phosphoacceptor" evidence="12">
    <location>
        <begin position="196"/>
        <end position="259"/>
    </location>
</feature>
<feature type="domain" description="Histidine kinase/HSP90-like ATPase" evidence="11">
    <location>
        <begin position="313"/>
        <end position="403"/>
    </location>
</feature>
<dbReference type="GO" id="GO:0016301">
    <property type="term" value="F:kinase activity"/>
    <property type="evidence" value="ECO:0007669"/>
    <property type="project" value="UniProtKB-KW"/>
</dbReference>
<keyword evidence="7" id="KW-0067">ATP-binding</keyword>
<keyword evidence="5" id="KW-0547">Nucleotide-binding</keyword>
<evidence type="ECO:0000256" key="10">
    <source>
        <dbReference type="SAM" id="Phobius"/>
    </source>
</evidence>
<organism evidence="13 14">
    <name type="scientific">Pseudonocardia eucalypti</name>
    <dbReference type="NCBI Taxonomy" id="648755"/>
    <lineage>
        <taxon>Bacteria</taxon>
        <taxon>Bacillati</taxon>
        <taxon>Actinomycetota</taxon>
        <taxon>Actinomycetes</taxon>
        <taxon>Pseudonocardiales</taxon>
        <taxon>Pseudonocardiaceae</taxon>
        <taxon>Pseudonocardia</taxon>
    </lineage>
</organism>
<evidence type="ECO:0000259" key="12">
    <source>
        <dbReference type="Pfam" id="PF07730"/>
    </source>
</evidence>
<reference evidence="14" key="1">
    <citation type="journal article" date="2019" name="Int. J. Syst. Evol. Microbiol.">
        <title>The Global Catalogue of Microorganisms (GCM) 10K type strain sequencing project: providing services to taxonomists for standard genome sequencing and annotation.</title>
        <authorList>
            <consortium name="The Broad Institute Genomics Platform"/>
            <consortium name="The Broad Institute Genome Sequencing Center for Infectious Disease"/>
            <person name="Wu L."/>
            <person name="Ma J."/>
        </authorList>
    </citation>
    <scope>NUCLEOTIDE SEQUENCE [LARGE SCALE GENOMIC DNA]</scope>
    <source>
        <strain evidence="14">JCM 18303</strain>
    </source>
</reference>
<evidence type="ECO:0000256" key="3">
    <source>
        <dbReference type="ARBA" id="ARBA00022553"/>
    </source>
</evidence>
<evidence type="ECO:0000313" key="14">
    <source>
        <dbReference type="Proteomes" id="UP001428817"/>
    </source>
</evidence>